<comment type="caution">
    <text evidence="2">The sequence shown here is derived from an EMBL/GenBank/DDBJ whole genome shotgun (WGS) entry which is preliminary data.</text>
</comment>
<dbReference type="PANTHER" id="PTHR47481:SF31">
    <property type="entry name" value="OS01G0873500 PROTEIN"/>
    <property type="match status" value="1"/>
</dbReference>
<keyword evidence="3" id="KW-1185">Reference proteome</keyword>
<evidence type="ECO:0000313" key="3">
    <source>
        <dbReference type="Proteomes" id="UP000829196"/>
    </source>
</evidence>
<dbReference type="EMBL" id="JAGYWB010000002">
    <property type="protein sequence ID" value="KAI0528869.1"/>
    <property type="molecule type" value="Genomic_DNA"/>
</dbReference>
<dbReference type="OrthoDB" id="1845088at2759"/>
<protein>
    <recommendedName>
        <fullName evidence="4">Retrotransposon Copia-like N-terminal domain-containing protein</fullName>
    </recommendedName>
</protein>
<dbReference type="AlphaFoldDB" id="A0A8T3C9I2"/>
<evidence type="ECO:0000256" key="1">
    <source>
        <dbReference type="SAM" id="MobiDB-lite"/>
    </source>
</evidence>
<evidence type="ECO:0008006" key="4">
    <source>
        <dbReference type="Google" id="ProtNLM"/>
    </source>
</evidence>
<proteinExistence type="predicted"/>
<dbReference type="Proteomes" id="UP000829196">
    <property type="component" value="Unassembled WGS sequence"/>
</dbReference>
<evidence type="ECO:0000313" key="2">
    <source>
        <dbReference type="EMBL" id="KAI0528869.1"/>
    </source>
</evidence>
<feature type="region of interest" description="Disordered" evidence="1">
    <location>
        <begin position="1"/>
        <end position="20"/>
    </location>
</feature>
<dbReference type="PANTHER" id="PTHR47481">
    <property type="match status" value="1"/>
</dbReference>
<reference evidence="2" key="1">
    <citation type="journal article" date="2022" name="Front. Genet.">
        <title>Chromosome-Scale Assembly of the Dendrobium nobile Genome Provides Insights Into the Molecular Mechanism of the Biosynthesis of the Medicinal Active Ingredient of Dendrobium.</title>
        <authorList>
            <person name="Xu Q."/>
            <person name="Niu S.-C."/>
            <person name="Li K.-L."/>
            <person name="Zheng P.-J."/>
            <person name="Zhang X.-J."/>
            <person name="Jia Y."/>
            <person name="Liu Y."/>
            <person name="Niu Y.-X."/>
            <person name="Yu L.-H."/>
            <person name="Chen D.-F."/>
            <person name="Zhang G.-Q."/>
        </authorList>
    </citation>
    <scope>NUCLEOTIDE SEQUENCE</scope>
    <source>
        <tissue evidence="2">Leaf</tissue>
    </source>
</reference>
<organism evidence="2 3">
    <name type="scientific">Dendrobium nobile</name>
    <name type="common">Orchid</name>
    <dbReference type="NCBI Taxonomy" id="94219"/>
    <lineage>
        <taxon>Eukaryota</taxon>
        <taxon>Viridiplantae</taxon>
        <taxon>Streptophyta</taxon>
        <taxon>Embryophyta</taxon>
        <taxon>Tracheophyta</taxon>
        <taxon>Spermatophyta</taxon>
        <taxon>Magnoliopsida</taxon>
        <taxon>Liliopsida</taxon>
        <taxon>Asparagales</taxon>
        <taxon>Orchidaceae</taxon>
        <taxon>Epidendroideae</taxon>
        <taxon>Malaxideae</taxon>
        <taxon>Dendrobiinae</taxon>
        <taxon>Dendrobium</taxon>
    </lineage>
</organism>
<gene>
    <name evidence="2" type="ORF">KFK09_001412</name>
</gene>
<accession>A0A8T3C9I2</accession>
<name>A0A8T3C9I2_DENNO</name>
<sequence>MATSTTSQLSDHTETTTSEFSGISPSLKFVLANLKNFVQSPMFTKNYSVWHSQIIKICRANGFDFFLDPNSYIPENIISNPDSTSSPNPTYAKWILTDQNLAVAIFSTISAPILPYVLHLESTSSIWTTLETHFQSTNRYRVIQ</sequence>